<gene>
    <name evidence="3" type="ORF">UFOVP1413_11</name>
    <name evidence="2" type="ORF">UFOVP893_28</name>
</gene>
<reference evidence="2" key="1">
    <citation type="submission" date="2020-05" db="EMBL/GenBank/DDBJ databases">
        <authorList>
            <person name="Chiriac C."/>
            <person name="Salcher M."/>
            <person name="Ghai R."/>
            <person name="Kavagutti S V."/>
        </authorList>
    </citation>
    <scope>NUCLEOTIDE SEQUENCE</scope>
</reference>
<organism evidence="2">
    <name type="scientific">uncultured Caudovirales phage</name>
    <dbReference type="NCBI Taxonomy" id="2100421"/>
    <lineage>
        <taxon>Viruses</taxon>
        <taxon>Duplodnaviria</taxon>
        <taxon>Heunggongvirae</taxon>
        <taxon>Uroviricota</taxon>
        <taxon>Caudoviricetes</taxon>
        <taxon>Peduoviridae</taxon>
        <taxon>Maltschvirus</taxon>
        <taxon>Maltschvirus maltsch</taxon>
    </lineage>
</organism>
<sequence>MSNEISLFSKGGLPPVDMNAYKQSLKAMASASKASQNGLPFLRLLRDGLWVYGADNTEVEEGSLWAVNSFSMSIGWIAWGNEGSKEEGTVLGEVLARADELPVVRSALPDVGAEWTPCVSFDLMCATGEDKGTLVRFKSNSVGGRRAFSDLLQLVAAAMDDGTGKCIPIAELSADSYPHKKYGKIYTPLFDIKKWVMPDASDLGTAPAKAVEEQPAAESTVRRRRQR</sequence>
<dbReference type="EMBL" id="LR796841">
    <property type="protein sequence ID" value="CAB4168979.1"/>
    <property type="molecule type" value="Genomic_DNA"/>
</dbReference>
<feature type="region of interest" description="Disordered" evidence="1">
    <location>
        <begin position="204"/>
        <end position="227"/>
    </location>
</feature>
<protein>
    <submittedName>
        <fullName evidence="2">Uncharacterized protein</fullName>
    </submittedName>
</protein>
<evidence type="ECO:0000256" key="1">
    <source>
        <dbReference type="SAM" id="MobiDB-lite"/>
    </source>
</evidence>
<proteinExistence type="predicted"/>
<evidence type="ECO:0000313" key="3">
    <source>
        <dbReference type="EMBL" id="CAB4210350.1"/>
    </source>
</evidence>
<dbReference type="EMBL" id="LR797364">
    <property type="protein sequence ID" value="CAB4210350.1"/>
    <property type="molecule type" value="Genomic_DNA"/>
</dbReference>
<evidence type="ECO:0000313" key="2">
    <source>
        <dbReference type="EMBL" id="CAB4168979.1"/>
    </source>
</evidence>
<name>A0A6J5PAR0_9CAUD</name>
<accession>A0A6J5PAR0</accession>